<comment type="similarity">
    <text evidence="1">Belongs to the sigma-70 factor family. ECF subfamily.</text>
</comment>
<dbReference type="GO" id="GO:0016987">
    <property type="term" value="F:sigma factor activity"/>
    <property type="evidence" value="ECO:0007669"/>
    <property type="project" value="UniProtKB-KW"/>
</dbReference>
<evidence type="ECO:0000259" key="7">
    <source>
        <dbReference type="Pfam" id="PF08281"/>
    </source>
</evidence>
<dbReference type="InterPro" id="IPR007627">
    <property type="entry name" value="RNA_pol_sigma70_r2"/>
</dbReference>
<organism evidence="8 9">
    <name type="scientific">Pedococcus bigeumensis</name>
    <dbReference type="NCBI Taxonomy" id="433644"/>
    <lineage>
        <taxon>Bacteria</taxon>
        <taxon>Bacillati</taxon>
        <taxon>Actinomycetota</taxon>
        <taxon>Actinomycetes</taxon>
        <taxon>Micrococcales</taxon>
        <taxon>Intrasporangiaceae</taxon>
        <taxon>Pedococcus</taxon>
    </lineage>
</organism>
<keyword evidence="5" id="KW-0804">Transcription</keyword>
<keyword evidence="2" id="KW-0805">Transcription regulation</keyword>
<evidence type="ECO:0000256" key="1">
    <source>
        <dbReference type="ARBA" id="ARBA00010641"/>
    </source>
</evidence>
<dbReference type="GO" id="GO:0003677">
    <property type="term" value="F:DNA binding"/>
    <property type="evidence" value="ECO:0007669"/>
    <property type="project" value="UniProtKB-KW"/>
</dbReference>
<dbReference type="AlphaFoldDB" id="A0A502CKU1"/>
<dbReference type="InterPro" id="IPR036388">
    <property type="entry name" value="WH-like_DNA-bd_sf"/>
</dbReference>
<proteinExistence type="inferred from homology"/>
<gene>
    <name evidence="8" type="ORF">EAH86_19155</name>
</gene>
<keyword evidence="4" id="KW-0238">DNA-binding</keyword>
<comment type="caution">
    <text evidence="8">The sequence shown here is derived from an EMBL/GenBank/DDBJ whole genome shotgun (WGS) entry which is preliminary data.</text>
</comment>
<dbReference type="InterPro" id="IPR013324">
    <property type="entry name" value="RNA_pol_sigma_r3/r4-like"/>
</dbReference>
<dbReference type="Gene3D" id="1.10.10.10">
    <property type="entry name" value="Winged helix-like DNA-binding domain superfamily/Winged helix DNA-binding domain"/>
    <property type="match status" value="1"/>
</dbReference>
<name>A0A502CKU1_9MICO</name>
<evidence type="ECO:0000256" key="5">
    <source>
        <dbReference type="ARBA" id="ARBA00023163"/>
    </source>
</evidence>
<evidence type="ECO:0000256" key="4">
    <source>
        <dbReference type="ARBA" id="ARBA00023125"/>
    </source>
</evidence>
<evidence type="ECO:0000259" key="6">
    <source>
        <dbReference type="Pfam" id="PF04542"/>
    </source>
</evidence>
<dbReference type="Proteomes" id="UP000317722">
    <property type="component" value="Unassembled WGS sequence"/>
</dbReference>
<dbReference type="Gene3D" id="1.10.1740.10">
    <property type="match status" value="1"/>
</dbReference>
<dbReference type="InterPro" id="IPR013325">
    <property type="entry name" value="RNA_pol_sigma_r2"/>
</dbReference>
<dbReference type="EMBL" id="RCZM01000007">
    <property type="protein sequence ID" value="TPG13443.1"/>
    <property type="molecule type" value="Genomic_DNA"/>
</dbReference>
<dbReference type="Pfam" id="PF04542">
    <property type="entry name" value="Sigma70_r2"/>
    <property type="match status" value="1"/>
</dbReference>
<dbReference type="SUPFAM" id="SSF88946">
    <property type="entry name" value="Sigma2 domain of RNA polymerase sigma factors"/>
    <property type="match status" value="1"/>
</dbReference>
<dbReference type="OrthoDB" id="9803203at2"/>
<protein>
    <submittedName>
        <fullName evidence="8">Sigma-70 family RNA polymerase sigma factor</fullName>
    </submittedName>
</protein>
<feature type="domain" description="RNA polymerase sigma-70 region 2" evidence="6">
    <location>
        <begin position="50"/>
        <end position="113"/>
    </location>
</feature>
<accession>A0A502CKU1</accession>
<dbReference type="PANTHER" id="PTHR43133:SF50">
    <property type="entry name" value="ECF RNA POLYMERASE SIGMA FACTOR SIGM"/>
    <property type="match status" value="1"/>
</dbReference>
<evidence type="ECO:0000313" key="8">
    <source>
        <dbReference type="EMBL" id="TPG13443.1"/>
    </source>
</evidence>
<keyword evidence="9" id="KW-1185">Reference proteome</keyword>
<feature type="domain" description="RNA polymerase sigma factor 70 region 4 type 2" evidence="7">
    <location>
        <begin position="137"/>
        <end position="188"/>
    </location>
</feature>
<reference evidence="8 9" key="1">
    <citation type="journal article" date="2019" name="Environ. Microbiol.">
        <title>Species interactions and distinct microbial communities in high Arctic permafrost affected cryosols are associated with the CH4 and CO2 gas fluxes.</title>
        <authorList>
            <person name="Altshuler I."/>
            <person name="Hamel J."/>
            <person name="Turney S."/>
            <person name="Magnuson E."/>
            <person name="Levesque R."/>
            <person name="Greer C."/>
            <person name="Whyte L.G."/>
        </authorList>
    </citation>
    <scope>NUCLEOTIDE SEQUENCE [LARGE SCALE GENOMIC DNA]</scope>
    <source>
        <strain evidence="8 9">S9.3A</strain>
    </source>
</reference>
<dbReference type="GO" id="GO:0006352">
    <property type="term" value="P:DNA-templated transcription initiation"/>
    <property type="evidence" value="ECO:0007669"/>
    <property type="project" value="InterPro"/>
</dbReference>
<evidence type="ECO:0000256" key="2">
    <source>
        <dbReference type="ARBA" id="ARBA00023015"/>
    </source>
</evidence>
<dbReference type="InterPro" id="IPR013249">
    <property type="entry name" value="RNA_pol_sigma70_r4_t2"/>
</dbReference>
<dbReference type="Pfam" id="PF08281">
    <property type="entry name" value="Sigma70_r4_2"/>
    <property type="match status" value="1"/>
</dbReference>
<dbReference type="InterPro" id="IPR014284">
    <property type="entry name" value="RNA_pol_sigma-70_dom"/>
</dbReference>
<dbReference type="NCBIfam" id="TIGR02937">
    <property type="entry name" value="sigma70-ECF"/>
    <property type="match status" value="1"/>
</dbReference>
<dbReference type="SUPFAM" id="SSF88659">
    <property type="entry name" value="Sigma3 and sigma4 domains of RNA polymerase sigma factors"/>
    <property type="match status" value="1"/>
</dbReference>
<dbReference type="PANTHER" id="PTHR43133">
    <property type="entry name" value="RNA POLYMERASE ECF-TYPE SIGMA FACTO"/>
    <property type="match status" value="1"/>
</dbReference>
<evidence type="ECO:0000256" key="3">
    <source>
        <dbReference type="ARBA" id="ARBA00023082"/>
    </source>
</evidence>
<sequence length="200" mass="22027">MVAAGVNPRVRLGRLVGMTNAPRVGARPQKPGEGLSPAFTGQGRSFEDFYRAELPGLVVLARALAPPGLAEDVAQEAMMVAYRRWSTIRELQHPEAYVRRTCANLAVSQFRRRLAEARAFRRSGAPQIVDQLGGTGEFWQLVRSLPRRQAQVVALHYVFDLSVADVARTLQVSQGSVKVHLSRARQSLARTIGLPMEVES</sequence>
<evidence type="ECO:0000313" key="9">
    <source>
        <dbReference type="Proteomes" id="UP000317722"/>
    </source>
</evidence>
<keyword evidence="3" id="KW-0731">Sigma factor</keyword>
<dbReference type="InterPro" id="IPR039425">
    <property type="entry name" value="RNA_pol_sigma-70-like"/>
</dbReference>